<reference evidence="1" key="1">
    <citation type="journal article" date="2022" name="Int. J. Mol. Sci.">
        <title>Draft Genome of Tanacetum Coccineum: Genomic Comparison of Closely Related Tanacetum-Family Plants.</title>
        <authorList>
            <person name="Yamashiro T."/>
            <person name="Shiraishi A."/>
            <person name="Nakayama K."/>
            <person name="Satake H."/>
        </authorList>
    </citation>
    <scope>NUCLEOTIDE SEQUENCE</scope>
</reference>
<dbReference type="Proteomes" id="UP001151760">
    <property type="component" value="Unassembled WGS sequence"/>
</dbReference>
<accession>A0ABQ5HEK2</accession>
<name>A0ABQ5HEK2_9ASTR</name>
<gene>
    <name evidence="1" type="ORF">Tco_1067389</name>
</gene>
<dbReference type="EMBL" id="BQNB010019472">
    <property type="protein sequence ID" value="GJT85672.1"/>
    <property type="molecule type" value="Genomic_DNA"/>
</dbReference>
<evidence type="ECO:0000313" key="2">
    <source>
        <dbReference type="Proteomes" id="UP001151760"/>
    </source>
</evidence>
<protein>
    <submittedName>
        <fullName evidence="1">Uncharacterized protein</fullName>
    </submittedName>
</protein>
<reference evidence="1" key="2">
    <citation type="submission" date="2022-01" db="EMBL/GenBank/DDBJ databases">
        <authorList>
            <person name="Yamashiro T."/>
            <person name="Shiraishi A."/>
            <person name="Satake H."/>
            <person name="Nakayama K."/>
        </authorList>
    </citation>
    <scope>NUCLEOTIDE SEQUENCE</scope>
</reference>
<keyword evidence="2" id="KW-1185">Reference proteome</keyword>
<proteinExistence type="predicted"/>
<organism evidence="1 2">
    <name type="scientific">Tanacetum coccineum</name>
    <dbReference type="NCBI Taxonomy" id="301880"/>
    <lineage>
        <taxon>Eukaryota</taxon>
        <taxon>Viridiplantae</taxon>
        <taxon>Streptophyta</taxon>
        <taxon>Embryophyta</taxon>
        <taxon>Tracheophyta</taxon>
        <taxon>Spermatophyta</taxon>
        <taxon>Magnoliopsida</taxon>
        <taxon>eudicotyledons</taxon>
        <taxon>Gunneridae</taxon>
        <taxon>Pentapetalae</taxon>
        <taxon>asterids</taxon>
        <taxon>campanulids</taxon>
        <taxon>Asterales</taxon>
        <taxon>Asteraceae</taxon>
        <taxon>Asteroideae</taxon>
        <taxon>Anthemideae</taxon>
        <taxon>Anthemidinae</taxon>
        <taxon>Tanacetum</taxon>
    </lineage>
</organism>
<comment type="caution">
    <text evidence="1">The sequence shown here is derived from an EMBL/GenBank/DDBJ whole genome shotgun (WGS) entry which is preliminary data.</text>
</comment>
<evidence type="ECO:0000313" key="1">
    <source>
        <dbReference type="EMBL" id="GJT85672.1"/>
    </source>
</evidence>
<sequence length="148" mass="16655">MMTYCEALGNFKHSNLKTKKFEEIQLCMKRLKDDKVSSPDGDYLVIYRANGNFRAFNYLMEISNGMMLCMGIEKVSECWLTTTQQISTLVHCLIGIRMASLKKTACVVKNSQNPCMVAFLPKIEGFQLLLASIGEELASPRSNILGQD</sequence>